<accession>A0A0A3YSR4</accession>
<dbReference type="STRING" id="375.BKD09_RS29245"/>
<evidence type="ECO:0000313" key="8">
    <source>
        <dbReference type="Proteomes" id="UP000030377"/>
    </source>
</evidence>
<feature type="chain" id="PRO_5002005408" evidence="5">
    <location>
        <begin position="27"/>
        <end position="108"/>
    </location>
</feature>
<evidence type="ECO:0000313" key="7">
    <source>
        <dbReference type="EMBL" id="KGT76718.1"/>
    </source>
</evidence>
<feature type="domain" description="C-type lysozyme inhibitor" evidence="6">
    <location>
        <begin position="32"/>
        <end position="75"/>
    </location>
</feature>
<feature type="signal peptide" evidence="5">
    <location>
        <begin position="1"/>
        <end position="26"/>
    </location>
</feature>
<dbReference type="EMBL" id="JRPN01000020">
    <property type="protein sequence ID" value="KGT76718.1"/>
    <property type="molecule type" value="Genomic_DNA"/>
</dbReference>
<evidence type="ECO:0000256" key="5">
    <source>
        <dbReference type="SAM" id="SignalP"/>
    </source>
</evidence>
<dbReference type="Pfam" id="PF09864">
    <property type="entry name" value="MliC"/>
    <property type="match status" value="1"/>
</dbReference>
<evidence type="ECO:0000259" key="6">
    <source>
        <dbReference type="Pfam" id="PF09864"/>
    </source>
</evidence>
<dbReference type="SUPFAM" id="SSF141488">
    <property type="entry name" value="YdhA-like"/>
    <property type="match status" value="1"/>
</dbReference>
<proteinExistence type="predicted"/>
<comment type="caution">
    <text evidence="7">The sequence shown here is derived from an EMBL/GenBank/DDBJ whole genome shotgun (WGS) entry which is preliminary data.</text>
</comment>
<dbReference type="RefSeq" id="WP_041957874.1">
    <property type="nucleotide sequence ID" value="NZ_CP126005.1"/>
</dbReference>
<keyword evidence="4" id="KW-0449">Lipoprotein</keyword>
<dbReference type="Proteomes" id="UP000030377">
    <property type="component" value="Unassembled WGS sequence"/>
</dbReference>
<evidence type="ECO:0000256" key="2">
    <source>
        <dbReference type="ARBA" id="ARBA00023136"/>
    </source>
</evidence>
<gene>
    <name evidence="7" type="ORF">MA20_28555</name>
</gene>
<keyword evidence="1 5" id="KW-0732">Signal</keyword>
<dbReference type="InterPro" id="IPR018660">
    <property type="entry name" value="MliC"/>
</dbReference>
<organism evidence="7 8">
    <name type="scientific">Bradyrhizobium japonicum</name>
    <dbReference type="NCBI Taxonomy" id="375"/>
    <lineage>
        <taxon>Bacteria</taxon>
        <taxon>Pseudomonadati</taxon>
        <taxon>Pseudomonadota</taxon>
        <taxon>Alphaproteobacteria</taxon>
        <taxon>Hyphomicrobiales</taxon>
        <taxon>Nitrobacteraceae</taxon>
        <taxon>Bradyrhizobium</taxon>
    </lineage>
</organism>
<evidence type="ECO:0000256" key="4">
    <source>
        <dbReference type="ARBA" id="ARBA00023288"/>
    </source>
</evidence>
<protein>
    <submittedName>
        <fullName evidence="7">Lysozyme inhibitor</fullName>
    </submittedName>
</protein>
<dbReference type="InterPro" id="IPR036328">
    <property type="entry name" value="MliC_sf"/>
</dbReference>
<dbReference type="AlphaFoldDB" id="A0A0A3YSR4"/>
<evidence type="ECO:0000256" key="1">
    <source>
        <dbReference type="ARBA" id="ARBA00022729"/>
    </source>
</evidence>
<reference evidence="7 8" key="1">
    <citation type="submission" date="2014-09" db="EMBL/GenBank/DDBJ databases">
        <title>Draft genome of Bradyrhizobium japonicum Is-34.</title>
        <authorList>
            <person name="Tsurumaru H."/>
            <person name="Yamakawa T."/>
            <person name="Hashimoto S."/>
            <person name="Okizaki K."/>
            <person name="Kanesaki Y."/>
            <person name="Yoshikawa H."/>
            <person name="Yajima S."/>
        </authorList>
    </citation>
    <scope>NUCLEOTIDE SEQUENCE [LARGE SCALE GENOMIC DNA]</scope>
    <source>
        <strain evidence="7 8">Is-34</strain>
    </source>
</reference>
<evidence type="ECO:0000256" key="3">
    <source>
        <dbReference type="ARBA" id="ARBA00023139"/>
    </source>
</evidence>
<keyword evidence="2" id="KW-0472">Membrane</keyword>
<sequence length="108" mass="11567">MGRHKAIVLAITMLSGGIIGAGQADAQTFRTYRCVDGTQFIVGFYDDDNRAFLQIDGEPVTLKKRLALSGTRYSGAGITLRIGKTGATTVKHLKRPVTSCAVIEKPAL</sequence>
<dbReference type="Gene3D" id="2.40.128.200">
    <property type="match status" value="1"/>
</dbReference>
<keyword evidence="3" id="KW-0564">Palmitate</keyword>
<name>A0A0A3YSR4_BRAJP</name>